<feature type="compositionally biased region" description="Low complexity" evidence="1">
    <location>
        <begin position="11"/>
        <end position="23"/>
    </location>
</feature>
<feature type="region of interest" description="Disordered" evidence="1">
    <location>
        <begin position="1"/>
        <end position="37"/>
    </location>
</feature>
<feature type="compositionally biased region" description="Gly residues" evidence="1">
    <location>
        <begin position="1"/>
        <end position="10"/>
    </location>
</feature>
<feature type="domain" description="Myb/SANT-like" evidence="2">
    <location>
        <begin position="68"/>
        <end position="159"/>
    </location>
</feature>
<reference evidence="3" key="2">
    <citation type="submission" date="2020-10" db="EMBL/GenBank/DDBJ databases">
        <authorList>
            <person name="Cooper E.A."/>
            <person name="Brenton Z.W."/>
            <person name="Flinn B.S."/>
            <person name="Jenkins J."/>
            <person name="Shu S."/>
            <person name="Flowers D."/>
            <person name="Luo F."/>
            <person name="Wang Y."/>
            <person name="Xia P."/>
            <person name="Barry K."/>
            <person name="Daum C."/>
            <person name="Lipzen A."/>
            <person name="Yoshinaga Y."/>
            <person name="Schmutz J."/>
            <person name="Saski C."/>
            <person name="Vermerris W."/>
            <person name="Kresovich S."/>
        </authorList>
    </citation>
    <scope>NUCLEOTIDE SEQUENCE</scope>
</reference>
<evidence type="ECO:0000313" key="4">
    <source>
        <dbReference type="Proteomes" id="UP000807115"/>
    </source>
</evidence>
<gene>
    <name evidence="3" type="ORF">BDA96_03G132600</name>
</gene>
<dbReference type="PANTHER" id="PTHR47069">
    <property type="match status" value="1"/>
</dbReference>
<evidence type="ECO:0000313" key="3">
    <source>
        <dbReference type="EMBL" id="KAG0537252.1"/>
    </source>
</evidence>
<proteinExistence type="predicted"/>
<sequence length="344" mass="38636">MPFVPGGSGGRRPAAGAGSARMGRAPRSRAARPGGEEVVPGTDGFRYPINFLHFRIFFSILVLKHKGSWDPARLRVFIDVYHAQIKNGNYNKEVMSVAGWRDIKHRYFMDTGLVHEKDQFTSKPQDLKAEWRICKALRKASGLGGSGNTIEADDAWWEKETKGKKALMKIREAGMPDYIGQLDDIFEGWTTGAIPLDDSDDEAQHDQQQDVPARASQGYATPGTQNQGNKRASSSSPSISSPSKKTRSSNARSWEIHQREANDIERQKRKNERQQHHNVSLTKDQKIEKAYNIALGMGISAHTKMSFLAMRKIYHSEVDLAIFLSCNDDEARWIIINENLPVEN</sequence>
<evidence type="ECO:0000259" key="2">
    <source>
        <dbReference type="Pfam" id="PF12776"/>
    </source>
</evidence>
<organism evidence="3 4">
    <name type="scientific">Sorghum bicolor</name>
    <name type="common">Sorghum</name>
    <name type="synonym">Sorghum vulgare</name>
    <dbReference type="NCBI Taxonomy" id="4558"/>
    <lineage>
        <taxon>Eukaryota</taxon>
        <taxon>Viridiplantae</taxon>
        <taxon>Streptophyta</taxon>
        <taxon>Embryophyta</taxon>
        <taxon>Tracheophyta</taxon>
        <taxon>Spermatophyta</taxon>
        <taxon>Magnoliopsida</taxon>
        <taxon>Liliopsida</taxon>
        <taxon>Poales</taxon>
        <taxon>Poaceae</taxon>
        <taxon>PACMAD clade</taxon>
        <taxon>Panicoideae</taxon>
        <taxon>Andropogonodae</taxon>
        <taxon>Andropogoneae</taxon>
        <taxon>Sorghinae</taxon>
        <taxon>Sorghum</taxon>
    </lineage>
</organism>
<feature type="compositionally biased region" description="Basic and acidic residues" evidence="1">
    <location>
        <begin position="254"/>
        <end position="266"/>
    </location>
</feature>
<dbReference type="Pfam" id="PF12776">
    <property type="entry name" value="Myb_DNA-bind_3"/>
    <property type="match status" value="1"/>
</dbReference>
<dbReference type="Proteomes" id="UP000807115">
    <property type="component" value="Chromosome 3"/>
</dbReference>
<evidence type="ECO:0000256" key="1">
    <source>
        <dbReference type="SAM" id="MobiDB-lite"/>
    </source>
</evidence>
<reference evidence="3" key="1">
    <citation type="journal article" date="2019" name="BMC Genomics">
        <title>A new reference genome for Sorghum bicolor reveals high levels of sequence similarity between sweet and grain genotypes: implications for the genetics of sugar metabolism.</title>
        <authorList>
            <person name="Cooper E.A."/>
            <person name="Brenton Z.W."/>
            <person name="Flinn B.S."/>
            <person name="Jenkins J."/>
            <person name="Shu S."/>
            <person name="Flowers D."/>
            <person name="Luo F."/>
            <person name="Wang Y."/>
            <person name="Xia P."/>
            <person name="Barry K."/>
            <person name="Daum C."/>
            <person name="Lipzen A."/>
            <person name="Yoshinaga Y."/>
            <person name="Schmutz J."/>
            <person name="Saski C."/>
            <person name="Vermerris W."/>
            <person name="Kresovich S."/>
        </authorList>
    </citation>
    <scope>NUCLEOTIDE SEQUENCE</scope>
</reference>
<dbReference type="EMBL" id="CM027682">
    <property type="protein sequence ID" value="KAG0537252.1"/>
    <property type="molecule type" value="Genomic_DNA"/>
</dbReference>
<feature type="region of interest" description="Disordered" evidence="1">
    <location>
        <begin position="191"/>
        <end position="282"/>
    </location>
</feature>
<feature type="compositionally biased region" description="Low complexity" evidence="1">
    <location>
        <begin position="233"/>
        <end position="243"/>
    </location>
</feature>
<dbReference type="InterPro" id="IPR024752">
    <property type="entry name" value="Myb/SANT-like_dom"/>
</dbReference>
<feature type="compositionally biased region" description="Polar residues" evidence="1">
    <location>
        <begin position="218"/>
        <end position="232"/>
    </location>
</feature>
<dbReference type="PANTHER" id="PTHR47069:SF11">
    <property type="entry name" value="OS04G0275550 PROTEIN"/>
    <property type="match status" value="1"/>
</dbReference>
<name>A0A921UM60_SORBI</name>
<protein>
    <recommendedName>
        <fullName evidence="2">Myb/SANT-like domain-containing protein</fullName>
    </recommendedName>
</protein>
<comment type="caution">
    <text evidence="3">The sequence shown here is derived from an EMBL/GenBank/DDBJ whole genome shotgun (WGS) entry which is preliminary data.</text>
</comment>
<accession>A0A921UM60</accession>
<dbReference type="AlphaFoldDB" id="A0A921UM60"/>